<keyword evidence="2" id="KW-1185">Reference proteome</keyword>
<dbReference type="EMBL" id="BSDS01000001">
    <property type="protein sequence ID" value="GLI36601.1"/>
    <property type="molecule type" value="Genomic_DNA"/>
</dbReference>
<dbReference type="InterPro" id="IPR029044">
    <property type="entry name" value="Nucleotide-diphossugar_trans"/>
</dbReference>
<dbReference type="Gene3D" id="3.90.550.10">
    <property type="entry name" value="Spore Coat Polysaccharide Biosynthesis Protein SpsA, Chain A"/>
    <property type="match status" value="1"/>
</dbReference>
<dbReference type="Proteomes" id="UP001144352">
    <property type="component" value="Unassembled WGS sequence"/>
</dbReference>
<evidence type="ECO:0000313" key="2">
    <source>
        <dbReference type="Proteomes" id="UP001144352"/>
    </source>
</evidence>
<sequence length="188" mass="21711">MSYLSILDFGDHEKEIDPFYVWGCNFSIRKKVLLEAGGFHPDSMPDQLLHLRGDGESHVSRFIAARGYGSVYVPSASVFHFVPKSRMTVDYFRKRAFSQGVSDSYTRLRLNPSDNDKIVMDLRPLGRLMRSAIFRHILGSLLPADAFVRANIDQAYHEGFMWHLHRFLTDGDVRSWVLKENYLEPLNQ</sequence>
<evidence type="ECO:0008006" key="3">
    <source>
        <dbReference type="Google" id="ProtNLM"/>
    </source>
</evidence>
<gene>
    <name evidence="1" type="ORF">GHYDROH2_01020</name>
</gene>
<dbReference type="SUPFAM" id="SSF53448">
    <property type="entry name" value="Nucleotide-diphospho-sugar transferases"/>
    <property type="match status" value="1"/>
</dbReference>
<reference evidence="1" key="1">
    <citation type="submission" date="2022-12" db="EMBL/GenBank/DDBJ databases">
        <title>Reference genome sequencing for broad-spectrum identification of bacterial and archaeal isolates by mass spectrometry.</title>
        <authorList>
            <person name="Sekiguchi Y."/>
            <person name="Tourlousse D.M."/>
        </authorList>
    </citation>
    <scope>NUCLEOTIDE SEQUENCE</scope>
    <source>
        <strain evidence="1">H2</strain>
    </source>
</reference>
<dbReference type="AlphaFoldDB" id="A0A9W6LBJ1"/>
<comment type="caution">
    <text evidence="1">The sequence shown here is derived from an EMBL/GenBank/DDBJ whole genome shotgun (WGS) entry which is preliminary data.</text>
</comment>
<organism evidence="1 2">
    <name type="scientific">Geobacter hydrogenophilus</name>
    <dbReference type="NCBI Taxonomy" id="40983"/>
    <lineage>
        <taxon>Bacteria</taxon>
        <taxon>Pseudomonadati</taxon>
        <taxon>Thermodesulfobacteriota</taxon>
        <taxon>Desulfuromonadia</taxon>
        <taxon>Geobacterales</taxon>
        <taxon>Geobacteraceae</taxon>
        <taxon>Geobacter</taxon>
    </lineage>
</organism>
<proteinExistence type="predicted"/>
<name>A0A9W6LBJ1_9BACT</name>
<evidence type="ECO:0000313" key="1">
    <source>
        <dbReference type="EMBL" id="GLI36601.1"/>
    </source>
</evidence>
<accession>A0A9W6LBJ1</accession>
<protein>
    <recommendedName>
        <fullName evidence="3">Glycosyl transferase family 2</fullName>
    </recommendedName>
</protein>